<dbReference type="OrthoDB" id="9904318at2"/>
<dbReference type="AlphaFoldDB" id="A0A0C2EDM1"/>
<proteinExistence type="predicted"/>
<evidence type="ECO:0000313" key="3">
    <source>
        <dbReference type="Proteomes" id="UP000031535"/>
    </source>
</evidence>
<dbReference type="Proteomes" id="UP000031535">
    <property type="component" value="Unassembled WGS sequence"/>
</dbReference>
<protein>
    <submittedName>
        <fullName evidence="2">Uncharacterized protein</fullName>
    </submittedName>
</protein>
<keyword evidence="1" id="KW-0472">Membrane</keyword>
<dbReference type="PATRIC" id="fig|226910.6.peg.2219"/>
<name>A0A0C2EDM1_9PSED</name>
<evidence type="ECO:0000313" key="2">
    <source>
        <dbReference type="EMBL" id="KIH84039.1"/>
    </source>
</evidence>
<keyword evidence="3" id="KW-1185">Reference proteome</keyword>
<feature type="transmembrane region" description="Helical" evidence="1">
    <location>
        <begin position="15"/>
        <end position="38"/>
    </location>
</feature>
<dbReference type="RefSeq" id="WP_040066501.1">
    <property type="nucleotide sequence ID" value="NZ_JXDG01000029.1"/>
</dbReference>
<dbReference type="EMBL" id="JXDG01000029">
    <property type="protein sequence ID" value="KIH84039.1"/>
    <property type="molecule type" value="Genomic_DNA"/>
</dbReference>
<keyword evidence="1" id="KW-0812">Transmembrane</keyword>
<comment type="caution">
    <text evidence="2">The sequence shown here is derived from an EMBL/GenBank/DDBJ whole genome shotgun (WGS) entry which is preliminary data.</text>
</comment>
<sequence length="137" mass="14619">MHNSPDIKSIKTGEWFIAIGTGFLATAVLSGCSVINIYDHGALVQTYYGLPIYTIDTTEPQKTLFLESRGVGIISGPTGFSIGFSKETFLSLPTGQCAAVFINSSAEAINALRTTLEAAGVDINTLCLYPDRGARHE</sequence>
<gene>
    <name evidence="2" type="ORF">UCMB321_2231</name>
</gene>
<evidence type="ECO:0000256" key="1">
    <source>
        <dbReference type="SAM" id="Phobius"/>
    </source>
</evidence>
<keyword evidence="1" id="KW-1133">Transmembrane helix</keyword>
<reference evidence="2 3" key="1">
    <citation type="submission" date="2015-01" db="EMBL/GenBank/DDBJ databases">
        <title>Complete genome of Pseudomonas batumici UCM B-321 producer of the batumin antibiotic with strong antistaphilococcal and potential anticancer activity.</title>
        <authorList>
            <person name="Klochko V.V."/>
            <person name="Zelena L.B."/>
            <person name="Elena K.A."/>
            <person name="Reva O.N."/>
        </authorList>
    </citation>
    <scope>NUCLEOTIDE SEQUENCE [LARGE SCALE GENOMIC DNA]</scope>
    <source>
        <strain evidence="2 3">UCM B-321</strain>
    </source>
</reference>
<organism evidence="2 3">
    <name type="scientific">Pseudomonas batumici</name>
    <dbReference type="NCBI Taxonomy" id="226910"/>
    <lineage>
        <taxon>Bacteria</taxon>
        <taxon>Pseudomonadati</taxon>
        <taxon>Pseudomonadota</taxon>
        <taxon>Gammaproteobacteria</taxon>
        <taxon>Pseudomonadales</taxon>
        <taxon>Pseudomonadaceae</taxon>
        <taxon>Pseudomonas</taxon>
    </lineage>
</organism>
<accession>A0A0C2EDM1</accession>